<dbReference type="InterPro" id="IPR036291">
    <property type="entry name" value="NAD(P)-bd_dom_sf"/>
</dbReference>
<dbReference type="STRING" id="1208323.B30_10350"/>
<dbReference type="PIRSF" id="PIRSF001439">
    <property type="entry name" value="CryM"/>
    <property type="match status" value="1"/>
</dbReference>
<sequence length="335" mass="34906">MTTEAQASAPRPDIRILTEAQLRGVVSLDLETIDVIENGFRALAEGGVVMPPVLSMAIAAHHGEVDVKTAYVPGVDGFALKVSPGFFDNPQLGLPSLNGLMILLSTKTGLVQAVFLDNGYLTDIRTAAAGAVAARHLAPDVETAGVIGTGVQARLQMQAAHLVRPFKRCLVWGRDAQKAKACAVDIAAMTGVEVAVMTEIAPLVAQSQLVVTTTPATTPLITADMLHDGVHITAMGSDQAGKNEIAPEALATADLYVCDRVSQCEVLGELRAARAQGLMRHTPPELGQIITGVAQGRTDLRQITICDLTGTGVQDTAIASHVATRLGDAGTVISA</sequence>
<dbReference type="EMBL" id="AMRK01000005">
    <property type="protein sequence ID" value="EKE71157.1"/>
    <property type="molecule type" value="Genomic_DNA"/>
</dbReference>
<evidence type="ECO:0000313" key="1">
    <source>
        <dbReference type="EMBL" id="EKE71157.1"/>
    </source>
</evidence>
<gene>
    <name evidence="1" type="ORF">B30_10350</name>
</gene>
<dbReference type="Gene3D" id="3.40.50.720">
    <property type="entry name" value="NAD(P)-binding Rossmann-like Domain"/>
    <property type="match status" value="1"/>
</dbReference>
<evidence type="ECO:0000313" key="2">
    <source>
        <dbReference type="Proteomes" id="UP000006762"/>
    </source>
</evidence>
<dbReference type="InterPro" id="IPR003462">
    <property type="entry name" value="ODC_Mu_crystall"/>
</dbReference>
<dbReference type="SUPFAM" id="SSF51735">
    <property type="entry name" value="NAD(P)-binding Rossmann-fold domains"/>
    <property type="match status" value="1"/>
</dbReference>
<dbReference type="AlphaFoldDB" id="K2J8P5"/>
<dbReference type="RefSeq" id="WP_009572018.1">
    <property type="nucleotide sequence ID" value="NZ_AMRK01000005.1"/>
</dbReference>
<dbReference type="Pfam" id="PF02423">
    <property type="entry name" value="OCD_Mu_crystall"/>
    <property type="match status" value="1"/>
</dbReference>
<dbReference type="NCBIfam" id="NF006141">
    <property type="entry name" value="PRK08291.1"/>
    <property type="match status" value="1"/>
</dbReference>
<dbReference type="eggNOG" id="COG2423">
    <property type="taxonomic scope" value="Bacteria"/>
</dbReference>
<reference evidence="1 2" key="1">
    <citation type="submission" date="2012-09" db="EMBL/GenBank/DDBJ databases">
        <title>Celeribacter baekdonensis B30 Genome Sequencing.</title>
        <authorList>
            <person name="Wang W."/>
        </authorList>
    </citation>
    <scope>NUCLEOTIDE SEQUENCE [LARGE SCALE GENOMIC DNA]</scope>
    <source>
        <strain evidence="1 2">B30</strain>
    </source>
</reference>
<dbReference type="PANTHER" id="PTHR13812:SF19">
    <property type="entry name" value="KETIMINE REDUCTASE MU-CRYSTALLIN"/>
    <property type="match status" value="1"/>
</dbReference>
<dbReference type="OrthoDB" id="9809203at2"/>
<dbReference type="InterPro" id="IPR023401">
    <property type="entry name" value="ODC_N"/>
</dbReference>
<protein>
    <submittedName>
        <fullName evidence="1">Ectoine utilization protein EutC</fullName>
    </submittedName>
</protein>
<dbReference type="GO" id="GO:0005737">
    <property type="term" value="C:cytoplasm"/>
    <property type="evidence" value="ECO:0007669"/>
    <property type="project" value="TreeGrafter"/>
</dbReference>
<dbReference type="PANTHER" id="PTHR13812">
    <property type="entry name" value="KETIMINE REDUCTASE MU-CRYSTALLIN"/>
    <property type="match status" value="1"/>
</dbReference>
<comment type="caution">
    <text evidence="1">The sequence shown here is derived from an EMBL/GenBank/DDBJ whole genome shotgun (WGS) entry which is preliminary data.</text>
</comment>
<dbReference type="Gene3D" id="3.30.1780.10">
    <property type="entry name" value="ornithine cyclodeaminase, domain 1"/>
    <property type="match status" value="1"/>
</dbReference>
<proteinExistence type="predicted"/>
<accession>K2J8P5</accession>
<dbReference type="Proteomes" id="UP000006762">
    <property type="component" value="Unassembled WGS sequence"/>
</dbReference>
<name>K2J8P5_9RHOB</name>
<dbReference type="PATRIC" id="fig|1208323.3.peg.2143"/>
<organism evidence="1 2">
    <name type="scientific">Celeribacter baekdonensis B30</name>
    <dbReference type="NCBI Taxonomy" id="1208323"/>
    <lineage>
        <taxon>Bacteria</taxon>
        <taxon>Pseudomonadati</taxon>
        <taxon>Pseudomonadota</taxon>
        <taxon>Alphaproteobacteria</taxon>
        <taxon>Rhodobacterales</taxon>
        <taxon>Roseobacteraceae</taxon>
        <taxon>Celeribacter</taxon>
    </lineage>
</organism>
<keyword evidence="2" id="KW-1185">Reference proteome</keyword>